<dbReference type="InterPro" id="IPR016135">
    <property type="entry name" value="UBQ-conjugating_enzyme/RWD"/>
</dbReference>
<gene>
    <name evidence="1" type="ORF">RhiirC2_664425</name>
</gene>
<evidence type="ECO:0000313" key="2">
    <source>
        <dbReference type="Proteomes" id="UP000233469"/>
    </source>
</evidence>
<proteinExistence type="predicted"/>
<dbReference type="AlphaFoldDB" id="A0A2N1MX54"/>
<protein>
    <submittedName>
        <fullName evidence="1">Uncharacterized protein</fullName>
    </submittedName>
</protein>
<accession>A0A2N1MX54</accession>
<reference evidence="1 2" key="1">
    <citation type="submission" date="2016-04" db="EMBL/GenBank/DDBJ databases">
        <title>Genome analyses suggest a sexual origin of heterokaryosis in a supposedly ancient asexual fungus.</title>
        <authorList>
            <person name="Ropars J."/>
            <person name="Sedzielewska K."/>
            <person name="Noel J."/>
            <person name="Charron P."/>
            <person name="Farinelli L."/>
            <person name="Marton T."/>
            <person name="Kruger M."/>
            <person name="Pelin A."/>
            <person name="Brachmann A."/>
            <person name="Corradi N."/>
        </authorList>
    </citation>
    <scope>NUCLEOTIDE SEQUENCE [LARGE SCALE GENOMIC DNA]</scope>
    <source>
        <strain evidence="1 2">C2</strain>
    </source>
</reference>
<dbReference type="Proteomes" id="UP000233469">
    <property type="component" value="Unassembled WGS sequence"/>
</dbReference>
<name>A0A2N1MX54_9GLOM</name>
<sequence length="53" mass="6333">MIHALNLLYSIQVKFTKRIYYPNISGRGSIDVDFIRDQWSLPSLRIIIIYYDL</sequence>
<dbReference type="EMBL" id="LLXL01001129">
    <property type="protein sequence ID" value="PKK66196.1"/>
    <property type="molecule type" value="Genomic_DNA"/>
</dbReference>
<reference evidence="1 2" key="2">
    <citation type="submission" date="2017-10" db="EMBL/GenBank/DDBJ databases">
        <title>Extensive intraspecific genome diversity in a model arbuscular mycorrhizal fungus.</title>
        <authorList>
            <person name="Chen E.C.H."/>
            <person name="Morin E."/>
            <person name="Baudet D."/>
            <person name="Noel J."/>
            <person name="Ndikumana S."/>
            <person name="Charron P."/>
            <person name="St-Onge C."/>
            <person name="Giorgi J."/>
            <person name="Grigoriev I.V."/>
            <person name="Roux C."/>
            <person name="Martin F.M."/>
            <person name="Corradi N."/>
        </authorList>
    </citation>
    <scope>NUCLEOTIDE SEQUENCE [LARGE SCALE GENOMIC DNA]</scope>
    <source>
        <strain evidence="1 2">C2</strain>
    </source>
</reference>
<evidence type="ECO:0000313" key="1">
    <source>
        <dbReference type="EMBL" id="PKK66196.1"/>
    </source>
</evidence>
<organism evidence="1 2">
    <name type="scientific">Rhizophagus irregularis</name>
    <dbReference type="NCBI Taxonomy" id="588596"/>
    <lineage>
        <taxon>Eukaryota</taxon>
        <taxon>Fungi</taxon>
        <taxon>Fungi incertae sedis</taxon>
        <taxon>Mucoromycota</taxon>
        <taxon>Glomeromycotina</taxon>
        <taxon>Glomeromycetes</taxon>
        <taxon>Glomerales</taxon>
        <taxon>Glomeraceae</taxon>
        <taxon>Rhizophagus</taxon>
    </lineage>
</organism>
<comment type="caution">
    <text evidence="1">The sequence shown here is derived from an EMBL/GenBank/DDBJ whole genome shotgun (WGS) entry which is preliminary data.</text>
</comment>
<dbReference type="SUPFAM" id="SSF54495">
    <property type="entry name" value="UBC-like"/>
    <property type="match status" value="1"/>
</dbReference>